<reference evidence="1 2" key="1">
    <citation type="journal article" date="2016" name="DNA Res.">
        <title>The draft genome of MD-2 pineapple using hybrid error correction of long reads.</title>
        <authorList>
            <person name="Redwan R.M."/>
            <person name="Saidin A."/>
            <person name="Kumar S.V."/>
        </authorList>
    </citation>
    <scope>NUCLEOTIDE SEQUENCE [LARGE SCALE GENOMIC DNA]</scope>
    <source>
        <strain evidence="2">cv. MD2</strain>
        <tissue evidence="1">Leaf</tissue>
    </source>
</reference>
<proteinExistence type="predicted"/>
<gene>
    <name evidence="1" type="ORF">ACMD2_25739</name>
</gene>
<evidence type="ECO:0000313" key="2">
    <source>
        <dbReference type="Proteomes" id="UP000092600"/>
    </source>
</evidence>
<comment type="caution">
    <text evidence="1">The sequence shown here is derived from an EMBL/GenBank/DDBJ whole genome shotgun (WGS) entry which is preliminary data.</text>
</comment>
<dbReference type="InterPro" id="IPR036812">
    <property type="entry name" value="NAD(P)_OxRdtase_dom_sf"/>
</dbReference>
<name>A0A199UM44_ANACO</name>
<organism evidence="1 2">
    <name type="scientific">Ananas comosus</name>
    <name type="common">Pineapple</name>
    <name type="synonym">Ananas ananas</name>
    <dbReference type="NCBI Taxonomy" id="4615"/>
    <lineage>
        <taxon>Eukaryota</taxon>
        <taxon>Viridiplantae</taxon>
        <taxon>Streptophyta</taxon>
        <taxon>Embryophyta</taxon>
        <taxon>Tracheophyta</taxon>
        <taxon>Spermatophyta</taxon>
        <taxon>Magnoliopsida</taxon>
        <taxon>Liliopsida</taxon>
        <taxon>Poales</taxon>
        <taxon>Bromeliaceae</taxon>
        <taxon>Bromelioideae</taxon>
        <taxon>Ananas</taxon>
    </lineage>
</organism>
<dbReference type="Gene3D" id="3.20.20.100">
    <property type="entry name" value="NADP-dependent oxidoreductase domain"/>
    <property type="match status" value="1"/>
</dbReference>
<sequence length="34" mass="3939">MAQTESRMKENLDLFDWSIPEDLLAKISEIEQAS</sequence>
<protein>
    <submittedName>
        <fullName evidence="1">Uncharacterized protein</fullName>
    </submittedName>
</protein>
<feature type="non-terminal residue" evidence="1">
    <location>
        <position position="34"/>
    </location>
</feature>
<accession>A0A199UM44</accession>
<dbReference type="AlphaFoldDB" id="A0A199UM44"/>
<evidence type="ECO:0000313" key="1">
    <source>
        <dbReference type="EMBL" id="OAY65660.1"/>
    </source>
</evidence>
<dbReference type="Proteomes" id="UP000092600">
    <property type="component" value="Unassembled WGS sequence"/>
</dbReference>
<dbReference type="EMBL" id="LSRQ01006753">
    <property type="protein sequence ID" value="OAY65660.1"/>
    <property type="molecule type" value="Genomic_DNA"/>
</dbReference>